<dbReference type="InterPro" id="IPR018060">
    <property type="entry name" value="HTH_AraC"/>
</dbReference>
<dbReference type="Gene3D" id="1.10.10.60">
    <property type="entry name" value="Homeodomain-like"/>
    <property type="match status" value="1"/>
</dbReference>
<feature type="domain" description="HTH araC/xylS-type" evidence="4">
    <location>
        <begin position="242"/>
        <end position="337"/>
    </location>
</feature>
<organism evidence="5 6">
    <name type="scientific">Solimonas marina</name>
    <dbReference type="NCBI Taxonomy" id="2714601"/>
    <lineage>
        <taxon>Bacteria</taxon>
        <taxon>Pseudomonadati</taxon>
        <taxon>Pseudomonadota</taxon>
        <taxon>Gammaproteobacteria</taxon>
        <taxon>Nevskiales</taxon>
        <taxon>Nevskiaceae</taxon>
        <taxon>Solimonas</taxon>
    </lineage>
</organism>
<dbReference type="InterPro" id="IPR009057">
    <property type="entry name" value="Homeodomain-like_sf"/>
</dbReference>
<evidence type="ECO:0000256" key="3">
    <source>
        <dbReference type="ARBA" id="ARBA00023163"/>
    </source>
</evidence>
<dbReference type="PROSITE" id="PS01124">
    <property type="entry name" value="HTH_ARAC_FAMILY_2"/>
    <property type="match status" value="1"/>
</dbReference>
<evidence type="ECO:0000313" key="5">
    <source>
        <dbReference type="EMBL" id="NKF22106.1"/>
    </source>
</evidence>
<dbReference type="RefSeq" id="WP_168147356.1">
    <property type="nucleotide sequence ID" value="NZ_JAAVXB010000003.1"/>
</dbReference>
<keyword evidence="2" id="KW-0238">DNA-binding</keyword>
<dbReference type="EMBL" id="JAAVXB010000003">
    <property type="protein sequence ID" value="NKF22106.1"/>
    <property type="molecule type" value="Genomic_DNA"/>
</dbReference>
<evidence type="ECO:0000256" key="2">
    <source>
        <dbReference type="ARBA" id="ARBA00023125"/>
    </source>
</evidence>
<keyword evidence="3" id="KW-0804">Transcription</keyword>
<evidence type="ECO:0000256" key="1">
    <source>
        <dbReference type="ARBA" id="ARBA00023015"/>
    </source>
</evidence>
<dbReference type="Pfam" id="PF12625">
    <property type="entry name" value="Arabinose_bd"/>
    <property type="match status" value="1"/>
</dbReference>
<dbReference type="InterPro" id="IPR032687">
    <property type="entry name" value="AraC-type_N"/>
</dbReference>
<dbReference type="PANTHER" id="PTHR47894:SF1">
    <property type="entry name" value="HTH-TYPE TRANSCRIPTIONAL REGULATOR VQSM"/>
    <property type="match status" value="1"/>
</dbReference>
<name>A0A969W7H1_9GAMM</name>
<keyword evidence="6" id="KW-1185">Reference proteome</keyword>
<dbReference type="GO" id="GO:0000976">
    <property type="term" value="F:transcription cis-regulatory region binding"/>
    <property type="evidence" value="ECO:0007669"/>
    <property type="project" value="TreeGrafter"/>
</dbReference>
<dbReference type="GO" id="GO:0005829">
    <property type="term" value="C:cytosol"/>
    <property type="evidence" value="ECO:0007669"/>
    <property type="project" value="TreeGrafter"/>
</dbReference>
<dbReference type="AlphaFoldDB" id="A0A969W7H1"/>
<evidence type="ECO:0000259" key="4">
    <source>
        <dbReference type="PROSITE" id="PS01124"/>
    </source>
</evidence>
<evidence type="ECO:0000313" key="6">
    <source>
        <dbReference type="Proteomes" id="UP000653472"/>
    </source>
</evidence>
<dbReference type="Proteomes" id="UP000653472">
    <property type="component" value="Unassembled WGS sequence"/>
</dbReference>
<dbReference type="Pfam" id="PF12833">
    <property type="entry name" value="HTH_18"/>
    <property type="match status" value="1"/>
</dbReference>
<accession>A0A969W7H1</accession>
<comment type="caution">
    <text evidence="5">The sequence shown here is derived from an EMBL/GenBank/DDBJ whole genome shotgun (WGS) entry which is preliminary data.</text>
</comment>
<dbReference type="SMART" id="SM00342">
    <property type="entry name" value="HTH_ARAC"/>
    <property type="match status" value="1"/>
</dbReference>
<gene>
    <name evidence="5" type="ORF">G7Y82_07235</name>
</gene>
<dbReference type="PANTHER" id="PTHR47894">
    <property type="entry name" value="HTH-TYPE TRANSCRIPTIONAL REGULATOR GADX"/>
    <property type="match status" value="1"/>
</dbReference>
<proteinExistence type="predicted"/>
<protein>
    <submittedName>
        <fullName evidence="5">AraC family transcriptional regulator</fullName>
    </submittedName>
</protein>
<keyword evidence="1" id="KW-0805">Transcription regulation</keyword>
<dbReference type="SUPFAM" id="SSF46689">
    <property type="entry name" value="Homeodomain-like"/>
    <property type="match status" value="1"/>
</dbReference>
<reference evidence="5" key="1">
    <citation type="submission" date="2020-03" db="EMBL/GenBank/DDBJ databases">
        <title>Solimonas marina sp. nov., isolated from deep seawater of the Pacific Ocean.</title>
        <authorList>
            <person name="Liu X."/>
            <person name="Lai Q."/>
            <person name="Sun F."/>
            <person name="Gai Y."/>
            <person name="Li G."/>
            <person name="Shao Z."/>
        </authorList>
    </citation>
    <scope>NUCLEOTIDE SEQUENCE</scope>
    <source>
        <strain evidence="5">C16B3</strain>
    </source>
</reference>
<sequence>MAFWDFKRSPASVDLIVAFGRDLGLSPAALLRGSGISRAQLTDPNVDISALKELKVTANLLRLSGAPPRLGLGLGLRYGFTCYGFWGYGLIASATAADALALALRHLPLTYAFTHISSQREGDRVLLNFEPPDFDDELKRLVVERDMVAAATLLHELAGEHFALQSLQLGVPASTRKVATLAMPTRVFGIAPVYGAARSQLSFDAAFLARRLPGANPITAAACEQFCAELVRRRQGHASTSETVRQYLAIPGVRLPDLVTMARHLNTSERTLKRRLHDEGTSFRLLLESRRRALARELLRDRELSLGAIAERLGFADLSSFSQAHKRWHGVSPKAAR</sequence>
<dbReference type="GO" id="GO:0003700">
    <property type="term" value="F:DNA-binding transcription factor activity"/>
    <property type="evidence" value="ECO:0007669"/>
    <property type="project" value="InterPro"/>
</dbReference>